<dbReference type="GO" id="GO:0000164">
    <property type="term" value="C:protein phosphatase type 1 complex"/>
    <property type="evidence" value="ECO:0007669"/>
    <property type="project" value="TreeGrafter"/>
</dbReference>
<dbReference type="OrthoDB" id="1881at2759"/>
<comment type="caution">
    <text evidence="2">The sequence shown here is derived from an EMBL/GenBank/DDBJ whole genome shotgun (WGS) entry which is preliminary data.</text>
</comment>
<feature type="domain" description="CBM21" evidence="1">
    <location>
        <begin position="350"/>
        <end position="457"/>
    </location>
</feature>
<dbReference type="InterPro" id="IPR005036">
    <property type="entry name" value="CBM21_dom"/>
</dbReference>
<dbReference type="GO" id="GO:0005979">
    <property type="term" value="P:regulation of glycogen biosynthetic process"/>
    <property type="evidence" value="ECO:0007669"/>
    <property type="project" value="TreeGrafter"/>
</dbReference>
<name>A0A401PCJ5_SCYTO</name>
<protein>
    <recommendedName>
        <fullName evidence="1">CBM21 domain-containing protein</fullName>
    </recommendedName>
</protein>
<dbReference type="OMA" id="CEASDFM"/>
<dbReference type="EMBL" id="BFAA01000309">
    <property type="protein sequence ID" value="GCB70829.1"/>
    <property type="molecule type" value="Genomic_DNA"/>
</dbReference>
<evidence type="ECO:0000313" key="3">
    <source>
        <dbReference type="Proteomes" id="UP000288216"/>
    </source>
</evidence>
<dbReference type="GO" id="GO:2001069">
    <property type="term" value="F:glycogen binding"/>
    <property type="evidence" value="ECO:0007669"/>
    <property type="project" value="TreeGrafter"/>
</dbReference>
<gene>
    <name evidence="2" type="ORF">scyTo_0001383</name>
</gene>
<dbReference type="PANTHER" id="PTHR12307:SF7">
    <property type="entry name" value="PROTEIN PHOSPHATASE 1 REGULATORY SUBUNIT 3G"/>
    <property type="match status" value="1"/>
</dbReference>
<proteinExistence type="predicted"/>
<evidence type="ECO:0000259" key="1">
    <source>
        <dbReference type="PROSITE" id="PS51159"/>
    </source>
</evidence>
<dbReference type="Gene3D" id="2.60.40.2440">
    <property type="entry name" value="Carbohydrate binding type-21 domain"/>
    <property type="match status" value="1"/>
</dbReference>
<dbReference type="AlphaFoldDB" id="A0A401PCJ5"/>
<evidence type="ECO:0000313" key="2">
    <source>
        <dbReference type="EMBL" id="GCB70829.1"/>
    </source>
</evidence>
<dbReference type="InterPro" id="IPR038175">
    <property type="entry name" value="CBM21_dom_sf"/>
</dbReference>
<sequence>MEEPDPAISPAVHRDLQTDLKVAPTSCSSHSLQLTLGSSSNTSSSKNCSTASCNANSCGTSGYNSSKNCNITCCNTNRNCTTGCNRNCSTASCDNSGCNTYRNSSTTGCSTNRNCSTTSCITSSGCNTYRNCSTASCNNSRIYSIASCNTSRNCSLASCNINRNFSTASCNTSSGCNTSRNCSTASCNTRSCNNSKTCNHGNNCNTSSCKTSCNSQAGDEGKVCELSHQPDGTCPEKEVLVSAGSRQSNELRLNRRRTKSLPCLHDPSDFFSEFNGGLRKKVKFADSLGLSLASVKHFRASDEPYIPSKVFLRLQSFPTIVDDLNEKFKALGIHCMRPAFSMPCEASDFMQRAERNRVCLENVTVRHFDVHGLIRVLNISYIKEVIVRYTFNNWLSSMDTPAKYVEGSSHLGTDQFSFVLSIPPFLDQGSFVHFAICYRTDNEEYWDNNFDKNYSLLCESTSDEHANT</sequence>
<organism evidence="2 3">
    <name type="scientific">Scyliorhinus torazame</name>
    <name type="common">Cloudy catshark</name>
    <name type="synonym">Catulus torazame</name>
    <dbReference type="NCBI Taxonomy" id="75743"/>
    <lineage>
        <taxon>Eukaryota</taxon>
        <taxon>Metazoa</taxon>
        <taxon>Chordata</taxon>
        <taxon>Craniata</taxon>
        <taxon>Vertebrata</taxon>
        <taxon>Chondrichthyes</taxon>
        <taxon>Elasmobranchii</taxon>
        <taxon>Galeomorphii</taxon>
        <taxon>Galeoidea</taxon>
        <taxon>Carcharhiniformes</taxon>
        <taxon>Scyliorhinidae</taxon>
        <taxon>Scyliorhinus</taxon>
    </lineage>
</organism>
<dbReference type="Pfam" id="PF03370">
    <property type="entry name" value="CBM_21"/>
    <property type="match status" value="1"/>
</dbReference>
<dbReference type="InterPro" id="IPR050782">
    <property type="entry name" value="PP1_regulatory_subunit_3"/>
</dbReference>
<dbReference type="PROSITE" id="PS51159">
    <property type="entry name" value="CBM21"/>
    <property type="match status" value="1"/>
</dbReference>
<dbReference type="GO" id="GO:0008157">
    <property type="term" value="F:protein phosphatase 1 binding"/>
    <property type="evidence" value="ECO:0007669"/>
    <property type="project" value="TreeGrafter"/>
</dbReference>
<keyword evidence="3" id="KW-1185">Reference proteome</keyword>
<dbReference type="Proteomes" id="UP000288216">
    <property type="component" value="Unassembled WGS sequence"/>
</dbReference>
<dbReference type="STRING" id="75743.A0A401PCJ5"/>
<accession>A0A401PCJ5</accession>
<reference evidence="2 3" key="1">
    <citation type="journal article" date="2018" name="Nat. Ecol. Evol.">
        <title>Shark genomes provide insights into elasmobranch evolution and the origin of vertebrates.</title>
        <authorList>
            <person name="Hara Y"/>
            <person name="Yamaguchi K"/>
            <person name="Onimaru K"/>
            <person name="Kadota M"/>
            <person name="Koyanagi M"/>
            <person name="Keeley SD"/>
            <person name="Tatsumi K"/>
            <person name="Tanaka K"/>
            <person name="Motone F"/>
            <person name="Kageyama Y"/>
            <person name="Nozu R"/>
            <person name="Adachi N"/>
            <person name="Nishimura O"/>
            <person name="Nakagawa R"/>
            <person name="Tanegashima C"/>
            <person name="Kiyatake I"/>
            <person name="Matsumoto R"/>
            <person name="Murakumo K"/>
            <person name="Nishida K"/>
            <person name="Terakita A"/>
            <person name="Kuratani S"/>
            <person name="Sato K"/>
            <person name="Hyodo S Kuraku.S."/>
        </authorList>
    </citation>
    <scope>NUCLEOTIDE SEQUENCE [LARGE SCALE GENOMIC DNA]</scope>
</reference>
<dbReference type="PANTHER" id="PTHR12307">
    <property type="entry name" value="PROTEIN PHOSPHATASE 1 REGULATORY SUBUNIT"/>
    <property type="match status" value="1"/>
</dbReference>